<evidence type="ECO:0000256" key="12">
    <source>
        <dbReference type="SAM" id="MobiDB-lite"/>
    </source>
</evidence>
<evidence type="ECO:0000256" key="5">
    <source>
        <dbReference type="ARBA" id="ARBA00022679"/>
    </source>
</evidence>
<dbReference type="SUPFAM" id="SSF55821">
    <property type="entry name" value="YrdC/RibB"/>
    <property type="match status" value="1"/>
</dbReference>
<dbReference type="STRING" id="593907.Celgi_2471"/>
<feature type="compositionally biased region" description="Low complexity" evidence="12">
    <location>
        <begin position="249"/>
        <end position="258"/>
    </location>
</feature>
<evidence type="ECO:0000256" key="6">
    <source>
        <dbReference type="ARBA" id="ARBA00022694"/>
    </source>
</evidence>
<gene>
    <name evidence="14" type="ordered locus">Celgi_2471</name>
</gene>
<dbReference type="Proteomes" id="UP000000485">
    <property type="component" value="Chromosome"/>
</dbReference>
<dbReference type="PROSITE" id="PS51163">
    <property type="entry name" value="YRDC"/>
    <property type="match status" value="1"/>
</dbReference>
<dbReference type="InterPro" id="IPR050156">
    <property type="entry name" value="TC-AMP_synthase_SUA5"/>
</dbReference>
<evidence type="ECO:0000256" key="7">
    <source>
        <dbReference type="ARBA" id="ARBA00022695"/>
    </source>
</evidence>
<evidence type="ECO:0000256" key="3">
    <source>
        <dbReference type="ARBA" id="ARBA00012584"/>
    </source>
</evidence>
<keyword evidence="8" id="KW-0547">Nucleotide-binding</keyword>
<sequence length="270" mass="27435">MNARTLPAHDAATWGPALDEAVDVVANGGLVVLPTDTVYGIGADAFSPPAVQALLDAKGRGRQMPPPVLIADVRTLDGLATEVPAHARLLAEAFWPGGLTLIVRAQPSLAWDLGETHGTVALRVPDHATARALLRRTGPLAVSSANRTGFAAAVDAGEAYRQLGDRVRVYLDAGDAPGQVASTIVDATGPRLRVVRLGALDLETLNAVAPVLGLDGELPSDEPAAAAPDEKAPDEQAPDPQPADDEAPAADAPGAGPDMVKDAPAGGAPG</sequence>
<dbReference type="OrthoDB" id="9814580at2"/>
<dbReference type="RefSeq" id="WP_013884488.1">
    <property type="nucleotide sequence ID" value="NC_015671.1"/>
</dbReference>
<evidence type="ECO:0000256" key="10">
    <source>
        <dbReference type="ARBA" id="ARBA00029774"/>
    </source>
</evidence>
<evidence type="ECO:0000256" key="8">
    <source>
        <dbReference type="ARBA" id="ARBA00022741"/>
    </source>
</evidence>
<evidence type="ECO:0000256" key="9">
    <source>
        <dbReference type="ARBA" id="ARBA00022840"/>
    </source>
</evidence>
<dbReference type="InterPro" id="IPR006070">
    <property type="entry name" value="Sua5-like_dom"/>
</dbReference>
<feature type="region of interest" description="Disordered" evidence="12">
    <location>
        <begin position="214"/>
        <end position="270"/>
    </location>
</feature>
<keyword evidence="6" id="KW-0819">tRNA processing</keyword>
<dbReference type="eggNOG" id="COG0009">
    <property type="taxonomic scope" value="Bacteria"/>
</dbReference>
<comment type="subcellular location">
    <subcellularLocation>
        <location evidence="1">Cytoplasm</location>
    </subcellularLocation>
</comment>
<keyword evidence="4" id="KW-0963">Cytoplasm</keyword>
<dbReference type="GO" id="GO:0000049">
    <property type="term" value="F:tRNA binding"/>
    <property type="evidence" value="ECO:0007669"/>
    <property type="project" value="TreeGrafter"/>
</dbReference>
<dbReference type="Gene3D" id="3.90.870.10">
    <property type="entry name" value="DHBP synthase"/>
    <property type="match status" value="1"/>
</dbReference>
<protein>
    <recommendedName>
        <fullName evidence="10">L-threonylcarbamoyladenylate synthase</fullName>
        <ecNumber evidence="3">2.7.7.87</ecNumber>
    </recommendedName>
    <alternativeName>
        <fullName evidence="10">L-threonylcarbamoyladenylate synthase</fullName>
    </alternativeName>
</protein>
<proteinExistence type="inferred from homology"/>
<keyword evidence="5" id="KW-0808">Transferase</keyword>
<accession>F8A226</accession>
<comment type="similarity">
    <text evidence="2">Belongs to the SUA5 family.</text>
</comment>
<evidence type="ECO:0000259" key="13">
    <source>
        <dbReference type="PROSITE" id="PS51163"/>
    </source>
</evidence>
<feature type="domain" description="YrdC-like" evidence="13">
    <location>
        <begin position="15"/>
        <end position="200"/>
    </location>
</feature>
<dbReference type="PANTHER" id="PTHR17490:SF16">
    <property type="entry name" value="THREONYLCARBAMOYL-AMP SYNTHASE"/>
    <property type="match status" value="1"/>
</dbReference>
<dbReference type="Pfam" id="PF01300">
    <property type="entry name" value="Sua5_yciO_yrdC"/>
    <property type="match status" value="1"/>
</dbReference>
<dbReference type="GO" id="GO:0008033">
    <property type="term" value="P:tRNA processing"/>
    <property type="evidence" value="ECO:0007669"/>
    <property type="project" value="UniProtKB-KW"/>
</dbReference>
<evidence type="ECO:0000256" key="1">
    <source>
        <dbReference type="ARBA" id="ARBA00004496"/>
    </source>
</evidence>
<dbReference type="GO" id="GO:0003725">
    <property type="term" value="F:double-stranded RNA binding"/>
    <property type="evidence" value="ECO:0007669"/>
    <property type="project" value="InterPro"/>
</dbReference>
<name>F8A226_CELGA</name>
<dbReference type="KEGG" id="cga:Celgi_2471"/>
<dbReference type="EMBL" id="CP002665">
    <property type="protein sequence ID" value="AEI12970.1"/>
    <property type="molecule type" value="Genomic_DNA"/>
</dbReference>
<evidence type="ECO:0000256" key="4">
    <source>
        <dbReference type="ARBA" id="ARBA00022490"/>
    </source>
</evidence>
<dbReference type="GO" id="GO:0005524">
    <property type="term" value="F:ATP binding"/>
    <property type="evidence" value="ECO:0007669"/>
    <property type="project" value="UniProtKB-KW"/>
</dbReference>
<dbReference type="NCBIfam" id="TIGR00057">
    <property type="entry name" value="L-threonylcarbamoyladenylate synthase"/>
    <property type="match status" value="1"/>
</dbReference>
<dbReference type="PANTHER" id="PTHR17490">
    <property type="entry name" value="SUA5"/>
    <property type="match status" value="1"/>
</dbReference>
<dbReference type="EC" id="2.7.7.87" evidence="3"/>
<evidence type="ECO:0000313" key="14">
    <source>
        <dbReference type="EMBL" id="AEI12970.1"/>
    </source>
</evidence>
<evidence type="ECO:0000256" key="2">
    <source>
        <dbReference type="ARBA" id="ARBA00007663"/>
    </source>
</evidence>
<dbReference type="InterPro" id="IPR017945">
    <property type="entry name" value="DHBP_synth_RibB-like_a/b_dom"/>
</dbReference>
<evidence type="ECO:0000313" key="15">
    <source>
        <dbReference type="Proteomes" id="UP000000485"/>
    </source>
</evidence>
<dbReference type="GO" id="GO:0005737">
    <property type="term" value="C:cytoplasm"/>
    <property type="evidence" value="ECO:0007669"/>
    <property type="project" value="UniProtKB-SubCell"/>
</dbReference>
<dbReference type="GO" id="GO:0061710">
    <property type="term" value="F:L-threonylcarbamoyladenylate synthase"/>
    <property type="evidence" value="ECO:0007669"/>
    <property type="project" value="UniProtKB-EC"/>
</dbReference>
<keyword evidence="9" id="KW-0067">ATP-binding</keyword>
<dbReference type="HOGENOM" id="CLU_031397_3_1_11"/>
<organism evidence="14 15">
    <name type="scientific">Cellulomonas gilvus (strain ATCC 13127 / NRRL B-14078)</name>
    <name type="common">Cellvibrio gilvus</name>
    <dbReference type="NCBI Taxonomy" id="593907"/>
    <lineage>
        <taxon>Bacteria</taxon>
        <taxon>Bacillati</taxon>
        <taxon>Actinomycetota</taxon>
        <taxon>Actinomycetes</taxon>
        <taxon>Micrococcales</taxon>
        <taxon>Cellulomonadaceae</taxon>
        <taxon>Cellulomonas</taxon>
    </lineage>
</organism>
<comment type="catalytic activity">
    <reaction evidence="11">
        <text>L-threonine + hydrogencarbonate + ATP = L-threonylcarbamoyladenylate + diphosphate + H2O</text>
        <dbReference type="Rhea" id="RHEA:36407"/>
        <dbReference type="ChEBI" id="CHEBI:15377"/>
        <dbReference type="ChEBI" id="CHEBI:17544"/>
        <dbReference type="ChEBI" id="CHEBI:30616"/>
        <dbReference type="ChEBI" id="CHEBI:33019"/>
        <dbReference type="ChEBI" id="CHEBI:57926"/>
        <dbReference type="ChEBI" id="CHEBI:73682"/>
        <dbReference type="EC" id="2.7.7.87"/>
    </reaction>
</comment>
<keyword evidence="7" id="KW-0548">Nucleotidyltransferase</keyword>
<dbReference type="AlphaFoldDB" id="F8A226"/>
<reference evidence="15" key="1">
    <citation type="submission" date="2011-04" db="EMBL/GenBank/DDBJ databases">
        <title>Complete sequence of Cellvibrio gilvus ATCC 13127.</title>
        <authorList>
            <person name="Lucas S."/>
            <person name="Han J."/>
            <person name="Lapidus A."/>
            <person name="Cheng J.-F."/>
            <person name="Goodwin L."/>
            <person name="Pitluck S."/>
            <person name="Peters L."/>
            <person name="Munk A."/>
            <person name="Detter J.C."/>
            <person name="Han C."/>
            <person name="Tapia R."/>
            <person name="Land M."/>
            <person name="Hauser L."/>
            <person name="Kyrpides N."/>
            <person name="Ivanova N."/>
            <person name="Ovchinnikova G."/>
            <person name="Pagani I."/>
            <person name="Mead D."/>
            <person name="Brumm P."/>
            <person name="Woyke T."/>
        </authorList>
    </citation>
    <scope>NUCLEOTIDE SEQUENCE [LARGE SCALE GENOMIC DNA]</scope>
    <source>
        <strain evidence="15">ATCC 13127 / NRRL B-14078</strain>
    </source>
</reference>
<keyword evidence="15" id="KW-1185">Reference proteome</keyword>
<dbReference type="GO" id="GO:0006450">
    <property type="term" value="P:regulation of translational fidelity"/>
    <property type="evidence" value="ECO:0007669"/>
    <property type="project" value="TreeGrafter"/>
</dbReference>
<evidence type="ECO:0000256" key="11">
    <source>
        <dbReference type="ARBA" id="ARBA00048366"/>
    </source>
</evidence>